<dbReference type="KEGG" id="apro:F751_6985"/>
<gene>
    <name evidence="1" type="ORF">F751_6985</name>
</gene>
<keyword evidence="2" id="KW-1185">Reference proteome</keyword>
<dbReference type="EMBL" id="KL662165">
    <property type="protein sequence ID" value="KFM28218.1"/>
    <property type="molecule type" value="Genomic_DNA"/>
</dbReference>
<evidence type="ECO:0000313" key="1">
    <source>
        <dbReference type="EMBL" id="KFM28218.1"/>
    </source>
</evidence>
<sequence length="61" mass="6773">MSLCQLCPWTSQVSRELVGRQARLPAPAFSQTYPHRPGQQCSEQCIQEIECGKACVKGHAQ</sequence>
<dbReference type="RefSeq" id="XP_011401231.1">
    <property type="nucleotide sequence ID" value="XM_011402929.1"/>
</dbReference>
<accession>A0A087SR64</accession>
<reference evidence="1 2" key="1">
    <citation type="journal article" date="2014" name="BMC Genomics">
        <title>Oil accumulation mechanisms of the oleaginous microalga Chlorella protothecoides revealed through its genome, transcriptomes, and proteomes.</title>
        <authorList>
            <person name="Gao C."/>
            <person name="Wang Y."/>
            <person name="Shen Y."/>
            <person name="Yan D."/>
            <person name="He X."/>
            <person name="Dai J."/>
            <person name="Wu Q."/>
        </authorList>
    </citation>
    <scope>NUCLEOTIDE SEQUENCE [LARGE SCALE GENOMIC DNA]</scope>
    <source>
        <strain evidence="1 2">0710</strain>
    </source>
</reference>
<dbReference type="Proteomes" id="UP000028924">
    <property type="component" value="Unassembled WGS sequence"/>
</dbReference>
<protein>
    <submittedName>
        <fullName evidence="1">Uncharacterized protein</fullName>
    </submittedName>
</protein>
<evidence type="ECO:0000313" key="2">
    <source>
        <dbReference type="Proteomes" id="UP000028924"/>
    </source>
</evidence>
<organism evidence="1 2">
    <name type="scientific">Auxenochlorella protothecoides</name>
    <name type="common">Green microalga</name>
    <name type="synonym">Chlorella protothecoides</name>
    <dbReference type="NCBI Taxonomy" id="3075"/>
    <lineage>
        <taxon>Eukaryota</taxon>
        <taxon>Viridiplantae</taxon>
        <taxon>Chlorophyta</taxon>
        <taxon>core chlorophytes</taxon>
        <taxon>Trebouxiophyceae</taxon>
        <taxon>Chlorellales</taxon>
        <taxon>Chlorellaceae</taxon>
        <taxon>Auxenochlorella</taxon>
    </lineage>
</organism>
<name>A0A087SR64_AUXPR</name>
<dbReference type="GeneID" id="23618376"/>
<dbReference type="AlphaFoldDB" id="A0A087SR64"/>
<proteinExistence type="predicted"/>